<evidence type="ECO:0000313" key="7">
    <source>
        <dbReference type="Proteomes" id="UP000738325"/>
    </source>
</evidence>
<keyword evidence="7" id="KW-1185">Reference proteome</keyword>
<protein>
    <recommendedName>
        <fullName evidence="1">protein S-acyltransferase</fullName>
        <ecNumber evidence="1">2.3.1.225</ecNumber>
    </recommendedName>
</protein>
<dbReference type="InterPro" id="IPR002110">
    <property type="entry name" value="Ankyrin_rpt"/>
</dbReference>
<feature type="region of interest" description="Disordered" evidence="5">
    <location>
        <begin position="321"/>
        <end position="366"/>
    </location>
</feature>
<feature type="compositionally biased region" description="Polar residues" evidence="5">
    <location>
        <begin position="387"/>
        <end position="411"/>
    </location>
</feature>
<dbReference type="PANTHER" id="PTHR24161:SF85">
    <property type="entry name" value="PALMITOYLTRANSFERASE HIP14"/>
    <property type="match status" value="1"/>
</dbReference>
<comment type="caution">
    <text evidence="6">The sequence shown here is derived from an EMBL/GenBank/DDBJ whole genome shotgun (WGS) entry which is preliminary data.</text>
</comment>
<evidence type="ECO:0000256" key="3">
    <source>
        <dbReference type="ARBA" id="ARBA00023043"/>
    </source>
</evidence>
<feature type="compositionally biased region" description="Polar residues" evidence="5">
    <location>
        <begin position="334"/>
        <end position="358"/>
    </location>
</feature>
<feature type="compositionally biased region" description="Basic and acidic residues" evidence="5">
    <location>
        <begin position="322"/>
        <end position="333"/>
    </location>
</feature>
<dbReference type="PANTHER" id="PTHR24161">
    <property type="entry name" value="ANK_REP_REGION DOMAIN-CONTAINING PROTEIN-RELATED"/>
    <property type="match status" value="1"/>
</dbReference>
<proteinExistence type="predicted"/>
<feature type="repeat" description="ANK" evidence="4">
    <location>
        <begin position="123"/>
        <end position="156"/>
    </location>
</feature>
<dbReference type="PROSITE" id="PS50088">
    <property type="entry name" value="ANK_REPEAT"/>
    <property type="match status" value="2"/>
</dbReference>
<gene>
    <name evidence="6" type="ORF">BGZ99_008835</name>
</gene>
<dbReference type="OrthoDB" id="194358at2759"/>
<dbReference type="PROSITE" id="PS50297">
    <property type="entry name" value="ANK_REP_REGION"/>
    <property type="match status" value="2"/>
</dbReference>
<dbReference type="EMBL" id="JAAAIP010000703">
    <property type="protein sequence ID" value="KAG0313525.1"/>
    <property type="molecule type" value="Genomic_DNA"/>
</dbReference>
<feature type="repeat" description="ANK" evidence="4">
    <location>
        <begin position="174"/>
        <end position="206"/>
    </location>
</feature>
<name>A0A9P6RB27_9FUNG</name>
<dbReference type="AlphaFoldDB" id="A0A9P6RB27"/>
<accession>A0A9P6RB27</accession>
<dbReference type="Proteomes" id="UP000738325">
    <property type="component" value="Unassembled WGS sequence"/>
</dbReference>
<dbReference type="EC" id="2.3.1.225" evidence="1"/>
<dbReference type="Pfam" id="PF00023">
    <property type="entry name" value="Ank"/>
    <property type="match status" value="1"/>
</dbReference>
<keyword evidence="3 4" id="KW-0040">ANK repeat</keyword>
<feature type="region of interest" description="Disordered" evidence="5">
    <location>
        <begin position="382"/>
        <end position="417"/>
    </location>
</feature>
<dbReference type="Pfam" id="PF12796">
    <property type="entry name" value="Ank_2"/>
    <property type="match status" value="1"/>
</dbReference>
<evidence type="ECO:0000256" key="4">
    <source>
        <dbReference type="PROSITE-ProRule" id="PRU00023"/>
    </source>
</evidence>
<dbReference type="InterPro" id="IPR036770">
    <property type="entry name" value="Ankyrin_rpt-contain_sf"/>
</dbReference>
<evidence type="ECO:0000256" key="2">
    <source>
        <dbReference type="ARBA" id="ARBA00022737"/>
    </source>
</evidence>
<feature type="compositionally biased region" description="Low complexity" evidence="5">
    <location>
        <begin position="8"/>
        <end position="25"/>
    </location>
</feature>
<keyword evidence="2" id="KW-0677">Repeat</keyword>
<organism evidence="6 7">
    <name type="scientific">Dissophora globulifera</name>
    <dbReference type="NCBI Taxonomy" id="979702"/>
    <lineage>
        <taxon>Eukaryota</taxon>
        <taxon>Fungi</taxon>
        <taxon>Fungi incertae sedis</taxon>
        <taxon>Mucoromycota</taxon>
        <taxon>Mortierellomycotina</taxon>
        <taxon>Mortierellomycetes</taxon>
        <taxon>Mortierellales</taxon>
        <taxon>Mortierellaceae</taxon>
        <taxon>Dissophora</taxon>
    </lineage>
</organism>
<feature type="region of interest" description="Disordered" evidence="5">
    <location>
        <begin position="1"/>
        <end position="25"/>
    </location>
</feature>
<sequence length="596" mass="63337">MLQLRPGSSSLSSSPTSSSLHAHSQLLSRSADAPTLLATTAALHPYSPSSTSPSSNATPSTATISRYAATTTTTSTATAIATSAASAKKPFQNLGLHSGAASGNLGLVKFALDNGQPIDSVVNGVLPIHAACCSNANVAVVLFLIERGADVNARRYPRKYSGERVVGAQTVGTTGSTPLHFAAANGCLTIVEILLRHGAVADLADKASYGSTPYSVATARNHPEVASVLHQHSAMQRGLQVITPIADLRDSRDRDPFTSPRNSGDFSRRVSAIMALNTTLEPTPSNIRRRSVDTTATGYLSPPPSRTIHQRRVSLDQIRPLRPTDGKLRRDSDASTSETVVSGHSSCSTLVNPMTTDSNDSRSHPDMAPVEELEEKHVVESVPMGRSVSQPPLSPSRNSITATNVHRTASTPFEPRYRQSLDLRMSAFLHDQDMAEADEEADEDRKYRRRSIQGSFGDRDHSGSSFFARTSGPTSSSSVASFQETSSSSRDAGIKGAKHRASFSGSATISGRFSRLWTYGSGKDGQEDNTLIHGKDGSAESVGSLDLLSLEGSDRWAVGELSKANAETMGLYGKEGAGGRSRVGVMNRLTGMWARR</sequence>
<feature type="region of interest" description="Disordered" evidence="5">
    <location>
        <begin position="453"/>
        <end position="501"/>
    </location>
</feature>
<dbReference type="SMART" id="SM00248">
    <property type="entry name" value="ANK"/>
    <property type="match status" value="4"/>
</dbReference>
<evidence type="ECO:0000313" key="6">
    <source>
        <dbReference type="EMBL" id="KAG0313525.1"/>
    </source>
</evidence>
<reference evidence="6" key="1">
    <citation type="journal article" date="2020" name="Fungal Divers.">
        <title>Resolving the Mortierellaceae phylogeny through synthesis of multi-gene phylogenetics and phylogenomics.</title>
        <authorList>
            <person name="Vandepol N."/>
            <person name="Liber J."/>
            <person name="Desiro A."/>
            <person name="Na H."/>
            <person name="Kennedy M."/>
            <person name="Barry K."/>
            <person name="Grigoriev I.V."/>
            <person name="Miller A.N."/>
            <person name="O'Donnell K."/>
            <person name="Stajich J.E."/>
            <person name="Bonito G."/>
        </authorList>
    </citation>
    <scope>NUCLEOTIDE SEQUENCE</scope>
    <source>
        <strain evidence="6">REB-010B</strain>
    </source>
</reference>
<dbReference type="GO" id="GO:0019706">
    <property type="term" value="F:protein-cysteine S-palmitoyltransferase activity"/>
    <property type="evidence" value="ECO:0007669"/>
    <property type="project" value="UniProtKB-EC"/>
</dbReference>
<dbReference type="SUPFAM" id="SSF48403">
    <property type="entry name" value="Ankyrin repeat"/>
    <property type="match status" value="1"/>
</dbReference>
<evidence type="ECO:0000256" key="5">
    <source>
        <dbReference type="SAM" id="MobiDB-lite"/>
    </source>
</evidence>
<dbReference type="Gene3D" id="1.25.40.20">
    <property type="entry name" value="Ankyrin repeat-containing domain"/>
    <property type="match status" value="1"/>
</dbReference>
<evidence type="ECO:0000256" key="1">
    <source>
        <dbReference type="ARBA" id="ARBA00012210"/>
    </source>
</evidence>
<feature type="compositionally biased region" description="Low complexity" evidence="5">
    <location>
        <begin position="471"/>
        <end position="481"/>
    </location>
</feature>